<evidence type="ECO:0000256" key="1">
    <source>
        <dbReference type="SAM" id="MobiDB-lite"/>
    </source>
</evidence>
<dbReference type="EMBL" id="JARBHB010000003">
    <property type="protein sequence ID" value="KAJ8890980.1"/>
    <property type="molecule type" value="Genomic_DNA"/>
</dbReference>
<comment type="caution">
    <text evidence="2">The sequence shown here is derived from an EMBL/GenBank/DDBJ whole genome shotgun (WGS) entry which is preliminary data.</text>
</comment>
<name>A0ABQ9I3Z5_9NEOP</name>
<evidence type="ECO:0000313" key="3">
    <source>
        <dbReference type="Proteomes" id="UP001159363"/>
    </source>
</evidence>
<proteinExistence type="predicted"/>
<organism evidence="2 3">
    <name type="scientific">Dryococelus australis</name>
    <dbReference type="NCBI Taxonomy" id="614101"/>
    <lineage>
        <taxon>Eukaryota</taxon>
        <taxon>Metazoa</taxon>
        <taxon>Ecdysozoa</taxon>
        <taxon>Arthropoda</taxon>
        <taxon>Hexapoda</taxon>
        <taxon>Insecta</taxon>
        <taxon>Pterygota</taxon>
        <taxon>Neoptera</taxon>
        <taxon>Polyneoptera</taxon>
        <taxon>Phasmatodea</taxon>
        <taxon>Verophasmatodea</taxon>
        <taxon>Anareolatae</taxon>
        <taxon>Phasmatidae</taxon>
        <taxon>Eurycanthinae</taxon>
        <taxon>Dryococelus</taxon>
    </lineage>
</organism>
<sequence length="558" mass="61822">MDDYTRGTTHRIRAHSVVTLRSSPQTVTFRCHRQLIHSCRRRRRRRVKHVRLLIPVERLKVRVLGSLRERSTCHEIDMGAAVSKRLTCSPPTKVNRVQSPARSLPDFSQVRITPHDAAGRRVFSGIFRPPFDLICSIRTSFHPHRLPRPQPMKVKRGEYGETPVCEGGGNERKSAGQGHSPARFPRTKIRERPHPLIEPCSPRFGDDFNPRPDHSGFSHVGIVPDDAVGRGFSRGLPFPPPVHSGTAPFSHQSSSSALKTPRLRAAKITRTLTITTRMHPCSSRPAQLLADSRLARKHLANPITARCEATANEHTAEAAVCGRLRSLALRVIERAKFSYPYRRKIRASATATRNLVAWWILAAENERCSALSLVPRARVVFSQLRARVIVLAGSNHSPSCRRAVSHCPTRQRAPLYPSPHKLHKPLSSLLEEFSRALTTLTIIVQWGHGGVVVRLLASRGVAPGIFVPADVAGRRVFLGDLSFPAALACIPALLNTKLDPPLKARRCVTCLPDLFSPLQWCGVGQCWVHAHKTGNLSASSLARGAANIFVYVSSRVQA</sequence>
<feature type="region of interest" description="Disordered" evidence="1">
    <location>
        <begin position="164"/>
        <end position="195"/>
    </location>
</feature>
<gene>
    <name evidence="2" type="ORF">PR048_010489</name>
</gene>
<reference evidence="2 3" key="1">
    <citation type="submission" date="2023-02" db="EMBL/GenBank/DDBJ databases">
        <title>LHISI_Scaffold_Assembly.</title>
        <authorList>
            <person name="Stuart O.P."/>
            <person name="Cleave R."/>
            <person name="Magrath M.J.L."/>
            <person name="Mikheyev A.S."/>
        </authorList>
    </citation>
    <scope>NUCLEOTIDE SEQUENCE [LARGE SCALE GENOMIC DNA]</scope>
    <source>
        <strain evidence="2">Daus_M_001</strain>
        <tissue evidence="2">Leg muscle</tissue>
    </source>
</reference>
<evidence type="ECO:0000313" key="2">
    <source>
        <dbReference type="EMBL" id="KAJ8890980.1"/>
    </source>
</evidence>
<keyword evidence="3" id="KW-1185">Reference proteome</keyword>
<protein>
    <submittedName>
        <fullName evidence="2">Uncharacterized protein</fullName>
    </submittedName>
</protein>
<dbReference type="Proteomes" id="UP001159363">
    <property type="component" value="Chromosome 3"/>
</dbReference>
<accession>A0ABQ9I3Z5</accession>